<keyword evidence="2" id="KW-1185">Reference proteome</keyword>
<proteinExistence type="predicted"/>
<dbReference type="KEGG" id="fse:DI487_04240"/>
<reference evidence="1 2" key="1">
    <citation type="submission" date="2018-05" db="EMBL/GenBank/DDBJ databases">
        <title>Flavobacterium sp. MEBiC07310.</title>
        <authorList>
            <person name="Baek K."/>
        </authorList>
    </citation>
    <scope>NUCLEOTIDE SEQUENCE [LARGE SCALE GENOMIC DNA]</scope>
    <source>
        <strain evidence="1 2">MEBiC07310</strain>
    </source>
</reference>
<evidence type="ECO:0000313" key="2">
    <source>
        <dbReference type="Proteomes" id="UP000245429"/>
    </source>
</evidence>
<dbReference type="Proteomes" id="UP000245429">
    <property type="component" value="Chromosome"/>
</dbReference>
<dbReference type="RefSeq" id="WP_109568564.1">
    <property type="nucleotide sequence ID" value="NZ_CP029463.1"/>
</dbReference>
<organism evidence="1 2">
    <name type="scientific">Flavobacterium sediminis</name>
    <dbReference type="NCBI Taxonomy" id="2201181"/>
    <lineage>
        <taxon>Bacteria</taxon>
        <taxon>Pseudomonadati</taxon>
        <taxon>Bacteroidota</taxon>
        <taxon>Flavobacteriia</taxon>
        <taxon>Flavobacteriales</taxon>
        <taxon>Flavobacteriaceae</taxon>
        <taxon>Flavobacterium</taxon>
    </lineage>
</organism>
<evidence type="ECO:0000313" key="1">
    <source>
        <dbReference type="EMBL" id="AWM13161.1"/>
    </source>
</evidence>
<name>A0A2U8QST2_9FLAO</name>
<accession>A0A2U8QST2</accession>
<gene>
    <name evidence="1" type="ORF">DI487_04240</name>
</gene>
<dbReference type="EMBL" id="CP029463">
    <property type="protein sequence ID" value="AWM13161.1"/>
    <property type="molecule type" value="Genomic_DNA"/>
</dbReference>
<protein>
    <submittedName>
        <fullName evidence="1">Uncharacterized protein</fullName>
    </submittedName>
</protein>
<dbReference type="AlphaFoldDB" id="A0A2U8QST2"/>
<dbReference type="OrthoDB" id="8565707at2"/>
<sequence>MLFLLLVAMLAIFTVVSILYQIKGLQKAIQKWDKFGLLPNYCFFAPNPLLNDYRIVFKRINSEQEEWEEVPIYMEFKIVKIFWNPFKYYNKGLIDSCHFLIDEFNVLENKKGIQFSVFYLNILTLISNFLKKERNYKNESIVRFSIVSSKGIKDIAIDHVMFASYNQII</sequence>